<dbReference type="PANTHER" id="PTHR32322">
    <property type="entry name" value="INNER MEMBRANE TRANSPORTER"/>
    <property type="match status" value="1"/>
</dbReference>
<feature type="transmembrane region" description="Helical" evidence="6">
    <location>
        <begin position="186"/>
        <end position="207"/>
    </location>
</feature>
<evidence type="ECO:0000313" key="9">
    <source>
        <dbReference type="Proteomes" id="UP000614287"/>
    </source>
</evidence>
<dbReference type="RefSeq" id="WP_189491030.1">
    <property type="nucleotide sequence ID" value="NZ_BMZG01000002.1"/>
</dbReference>
<keyword evidence="9" id="KW-1185">Reference proteome</keyword>
<keyword evidence="2" id="KW-1003">Cell membrane</keyword>
<feature type="transmembrane region" description="Helical" evidence="6">
    <location>
        <begin position="222"/>
        <end position="241"/>
    </location>
</feature>
<evidence type="ECO:0000256" key="4">
    <source>
        <dbReference type="ARBA" id="ARBA00022989"/>
    </source>
</evidence>
<sequence length="307" mass="33776">MQSQLRLAFLALILPPLFWSGNTVLGRLTVTHVPPLTLNALRWGLAALLFVPFAYQHVKRDWPVLWQYRWRVLGLALCAATGYNSFLYLGLRSTSIVNAALINATTPAVVGVLSAVLLRNHLTRWQLIGAVVSMVGVLQIAVRGDWASLADVGLHIGDVYVFAGVVLYGLYTVLLRFAPKVHAFSFMQAIFVIGTIGTLVWMGIYWLTGSGSLALNVPISQVMWPIVYMAIFASIGATFFWNYGVQQIGAIRAGYFVNLIPAFSIVWALLLIGEEIRLYQVVGMALVCVGIAFALMARRQTVSKSED</sequence>
<evidence type="ECO:0000256" key="2">
    <source>
        <dbReference type="ARBA" id="ARBA00022475"/>
    </source>
</evidence>
<feature type="transmembrane region" description="Helical" evidence="6">
    <location>
        <begin position="125"/>
        <end position="142"/>
    </location>
</feature>
<dbReference type="GO" id="GO:0005886">
    <property type="term" value="C:plasma membrane"/>
    <property type="evidence" value="ECO:0007669"/>
    <property type="project" value="UniProtKB-SubCell"/>
</dbReference>
<evidence type="ECO:0000313" key="8">
    <source>
        <dbReference type="EMBL" id="GHA67284.1"/>
    </source>
</evidence>
<comment type="caution">
    <text evidence="8">The sequence shown here is derived from an EMBL/GenBank/DDBJ whole genome shotgun (WGS) entry which is preliminary data.</text>
</comment>
<dbReference type="AlphaFoldDB" id="A0A8J3CJZ5"/>
<dbReference type="Proteomes" id="UP000614287">
    <property type="component" value="Unassembled WGS sequence"/>
</dbReference>
<feature type="transmembrane region" description="Helical" evidence="6">
    <location>
        <begin position="36"/>
        <end position="58"/>
    </location>
</feature>
<keyword evidence="4 6" id="KW-1133">Transmembrane helix</keyword>
<dbReference type="PANTHER" id="PTHR32322:SF18">
    <property type="entry name" value="S-ADENOSYLMETHIONINE_S-ADENOSYLHOMOCYSTEINE TRANSPORTER"/>
    <property type="match status" value="1"/>
</dbReference>
<reference evidence="8" key="2">
    <citation type="submission" date="2020-09" db="EMBL/GenBank/DDBJ databases">
        <authorList>
            <person name="Sun Q."/>
            <person name="Kim S."/>
        </authorList>
    </citation>
    <scope>NUCLEOTIDE SEQUENCE</scope>
    <source>
        <strain evidence="8">KCTC 32501</strain>
    </source>
</reference>
<feature type="domain" description="EamA" evidence="7">
    <location>
        <begin position="8"/>
        <end position="140"/>
    </location>
</feature>
<evidence type="ECO:0000259" key="7">
    <source>
        <dbReference type="Pfam" id="PF00892"/>
    </source>
</evidence>
<protein>
    <submittedName>
        <fullName evidence="8">DMT transporter permease</fullName>
    </submittedName>
</protein>
<feature type="transmembrane region" description="Helical" evidence="6">
    <location>
        <begin position="154"/>
        <end position="174"/>
    </location>
</feature>
<organism evidence="8 9">
    <name type="scientific">Formosimonas limnophila</name>
    <dbReference type="NCBI Taxonomy" id="1384487"/>
    <lineage>
        <taxon>Bacteria</taxon>
        <taxon>Pseudomonadati</taxon>
        <taxon>Pseudomonadota</taxon>
        <taxon>Betaproteobacteria</taxon>
        <taxon>Burkholderiales</taxon>
        <taxon>Burkholderiaceae</taxon>
        <taxon>Formosimonas</taxon>
    </lineage>
</organism>
<dbReference type="SUPFAM" id="SSF103481">
    <property type="entry name" value="Multidrug resistance efflux transporter EmrE"/>
    <property type="match status" value="2"/>
</dbReference>
<feature type="transmembrane region" description="Helical" evidence="6">
    <location>
        <begin position="278"/>
        <end position="297"/>
    </location>
</feature>
<accession>A0A8J3CJZ5</accession>
<dbReference type="Pfam" id="PF00892">
    <property type="entry name" value="EamA"/>
    <property type="match status" value="2"/>
</dbReference>
<evidence type="ECO:0000256" key="1">
    <source>
        <dbReference type="ARBA" id="ARBA00004651"/>
    </source>
</evidence>
<comment type="subcellular location">
    <subcellularLocation>
        <location evidence="1">Cell membrane</location>
        <topology evidence="1">Multi-pass membrane protein</topology>
    </subcellularLocation>
</comment>
<dbReference type="InterPro" id="IPR050638">
    <property type="entry name" value="AA-Vitamin_Transporters"/>
</dbReference>
<feature type="transmembrane region" description="Helical" evidence="6">
    <location>
        <begin position="70"/>
        <end position="90"/>
    </location>
</feature>
<feature type="transmembrane region" description="Helical" evidence="6">
    <location>
        <begin position="253"/>
        <end position="272"/>
    </location>
</feature>
<dbReference type="InterPro" id="IPR037185">
    <property type="entry name" value="EmrE-like"/>
</dbReference>
<keyword evidence="5 6" id="KW-0472">Membrane</keyword>
<feature type="domain" description="EamA" evidence="7">
    <location>
        <begin position="156"/>
        <end position="295"/>
    </location>
</feature>
<evidence type="ECO:0000256" key="3">
    <source>
        <dbReference type="ARBA" id="ARBA00022692"/>
    </source>
</evidence>
<dbReference type="InterPro" id="IPR000620">
    <property type="entry name" value="EamA_dom"/>
</dbReference>
<dbReference type="EMBL" id="BMZG01000002">
    <property type="protein sequence ID" value="GHA67284.1"/>
    <property type="molecule type" value="Genomic_DNA"/>
</dbReference>
<reference evidence="8" key="1">
    <citation type="journal article" date="2014" name="Int. J. Syst. Evol. Microbiol.">
        <title>Complete genome sequence of Corynebacterium casei LMG S-19264T (=DSM 44701T), isolated from a smear-ripened cheese.</title>
        <authorList>
            <consortium name="US DOE Joint Genome Institute (JGI-PGF)"/>
            <person name="Walter F."/>
            <person name="Albersmeier A."/>
            <person name="Kalinowski J."/>
            <person name="Ruckert C."/>
        </authorList>
    </citation>
    <scope>NUCLEOTIDE SEQUENCE</scope>
    <source>
        <strain evidence="8">KCTC 32501</strain>
    </source>
</reference>
<name>A0A8J3CJZ5_9BURK</name>
<proteinExistence type="predicted"/>
<gene>
    <name evidence="8" type="ORF">GCM10009007_04850</name>
</gene>
<feature type="transmembrane region" description="Helical" evidence="6">
    <location>
        <begin position="96"/>
        <end position="118"/>
    </location>
</feature>
<evidence type="ECO:0000256" key="6">
    <source>
        <dbReference type="SAM" id="Phobius"/>
    </source>
</evidence>
<keyword evidence="3 6" id="KW-0812">Transmembrane</keyword>
<evidence type="ECO:0000256" key="5">
    <source>
        <dbReference type="ARBA" id="ARBA00023136"/>
    </source>
</evidence>